<feature type="compositionally biased region" description="Basic and acidic residues" evidence="1">
    <location>
        <begin position="36"/>
        <end position="61"/>
    </location>
</feature>
<dbReference type="EMBL" id="JAQNDL010000001">
    <property type="protein sequence ID" value="MDC0716198.1"/>
    <property type="molecule type" value="Genomic_DNA"/>
</dbReference>
<accession>A0ABT5DRF7</accession>
<evidence type="ECO:0000313" key="3">
    <source>
        <dbReference type="Proteomes" id="UP001221686"/>
    </source>
</evidence>
<name>A0ABT5DRF7_9BACT</name>
<sequence length="275" mass="29912">MSEWTVETIRLTLYNGERKERVIVQKSNGDLSVSSKQRDKDEGDTVDDKPKQATEAKEANAKAKVAAQKPAQERKGRAGTPAPAHPPEPAKKGTSLEWAPIVDAGYDGFAAKSRGAELHVLKTSSGGWAIYVYWGRGLMKHITCHAKLGDAKKAAQALHDEGLPARPELKLTQEMIDNACPAPAQEAPPQAPRKPRTKRADTENGATETTAQKDPPRRSPPKPRAKKQANDAGETETKPAETKPAEGPSELTPELRTELRDSFKDAMVEAMKQAE</sequence>
<feature type="compositionally biased region" description="Basic and acidic residues" evidence="1">
    <location>
        <begin position="235"/>
        <end position="244"/>
    </location>
</feature>
<reference evidence="2 3" key="1">
    <citation type="submission" date="2022-11" db="EMBL/GenBank/DDBJ databases">
        <title>Minimal conservation of predation-associated metabolite biosynthetic gene clusters underscores biosynthetic potential of Myxococcota including descriptions for ten novel species: Archangium lansinium sp. nov., Myxococcus landrumus sp. nov., Nannocystis bai.</title>
        <authorList>
            <person name="Ahearne A."/>
            <person name="Stevens C."/>
            <person name="Dowd S."/>
        </authorList>
    </citation>
    <scope>NUCLEOTIDE SEQUENCE [LARGE SCALE GENOMIC DNA]</scope>
    <source>
        <strain evidence="2 3">BB15-2</strain>
    </source>
</reference>
<evidence type="ECO:0008006" key="4">
    <source>
        <dbReference type="Google" id="ProtNLM"/>
    </source>
</evidence>
<dbReference type="Proteomes" id="UP001221686">
    <property type="component" value="Unassembled WGS sequence"/>
</dbReference>
<protein>
    <recommendedName>
        <fullName evidence="4">AP2 domain-containing protein</fullName>
    </recommendedName>
</protein>
<evidence type="ECO:0000313" key="2">
    <source>
        <dbReference type="EMBL" id="MDC0716198.1"/>
    </source>
</evidence>
<dbReference type="RefSeq" id="WP_272084645.1">
    <property type="nucleotide sequence ID" value="NZ_JAQNDL010000001.1"/>
</dbReference>
<comment type="caution">
    <text evidence="2">The sequence shown here is derived from an EMBL/GenBank/DDBJ whole genome shotgun (WGS) entry which is preliminary data.</text>
</comment>
<gene>
    <name evidence="2" type="ORF">POL25_04805</name>
</gene>
<feature type="region of interest" description="Disordered" evidence="1">
    <location>
        <begin position="181"/>
        <end position="275"/>
    </location>
</feature>
<proteinExistence type="predicted"/>
<organism evidence="2 3">
    <name type="scientific">Nannocystis bainbridge</name>
    <dbReference type="NCBI Taxonomy" id="2995303"/>
    <lineage>
        <taxon>Bacteria</taxon>
        <taxon>Pseudomonadati</taxon>
        <taxon>Myxococcota</taxon>
        <taxon>Polyangia</taxon>
        <taxon>Nannocystales</taxon>
        <taxon>Nannocystaceae</taxon>
        <taxon>Nannocystis</taxon>
    </lineage>
</organism>
<feature type="region of interest" description="Disordered" evidence="1">
    <location>
        <begin position="25"/>
        <end position="96"/>
    </location>
</feature>
<feature type="compositionally biased region" description="Polar residues" evidence="1">
    <location>
        <begin position="25"/>
        <end position="35"/>
    </location>
</feature>
<keyword evidence="3" id="KW-1185">Reference proteome</keyword>
<evidence type="ECO:0000256" key="1">
    <source>
        <dbReference type="SAM" id="MobiDB-lite"/>
    </source>
</evidence>
<feature type="compositionally biased region" description="Basic and acidic residues" evidence="1">
    <location>
        <begin position="253"/>
        <end position="275"/>
    </location>
</feature>